<dbReference type="OrthoDB" id="9774625at2"/>
<accession>A0A327L3J0</accession>
<dbReference type="InterPro" id="IPR055259">
    <property type="entry name" value="YkvP/CgeB_Glyco_trans-like"/>
</dbReference>
<reference evidence="2 3" key="1">
    <citation type="submission" date="2017-07" db="EMBL/GenBank/DDBJ databases">
        <title>Draft Genome Sequences of Select Purple Nonsulfur Bacteria.</title>
        <authorList>
            <person name="Lasarre B."/>
            <person name="Mckinlay J.B."/>
        </authorList>
    </citation>
    <scope>NUCLEOTIDE SEQUENCE [LARGE SCALE GENOMIC DNA]</scope>
    <source>
        <strain evidence="2 3">DSM 5909</strain>
    </source>
</reference>
<dbReference type="AlphaFoldDB" id="A0A327L3J0"/>
<dbReference type="Proteomes" id="UP000249130">
    <property type="component" value="Unassembled WGS sequence"/>
</dbReference>
<proteinExistence type="predicted"/>
<dbReference type="EMBL" id="NPEX01000025">
    <property type="protein sequence ID" value="RAI45091.1"/>
    <property type="molecule type" value="Genomic_DNA"/>
</dbReference>
<sequence>MKIVVFGLTVSSSWGNGHATLWRGLIAALAARGHRTVFFERDVPYYAMNRDLEALPDGELALYRDFEEERRRAERVLADADVAIVTSYCPDGRAAAELVMAAARPIKIFYDLDTPVTLANLRDGESVPYLPADGLAGFDLVLSYTGGRALDELAERLGARRTAPLYGHVDPRVHRPVAPAAHYRADLSYLGTYASDRQPALEALLVGPAARRPDLRFLIGGAQYPQQFPWGDNIWFVRHLPPSEHPAFFCSSRLTLNITRKAMADMGWCPSGRLFEAAACGAAMVTDAWDGLDTFFTPGDEVLVATSASHIDAALDLSDAEIARLGRAARERTLSSHTSMHRAATLEQLIEEIAGRGLTPPPAARATPFRAMEA</sequence>
<dbReference type="Gene3D" id="3.40.50.2000">
    <property type="entry name" value="Glycogen Phosphorylase B"/>
    <property type="match status" value="1"/>
</dbReference>
<evidence type="ECO:0000313" key="2">
    <source>
        <dbReference type="EMBL" id="RAI45091.1"/>
    </source>
</evidence>
<dbReference type="RefSeq" id="WP_111418111.1">
    <property type="nucleotide sequence ID" value="NZ_NPEX01000025.1"/>
</dbReference>
<keyword evidence="2" id="KW-0808">Transferase</keyword>
<dbReference type="Pfam" id="PF13524">
    <property type="entry name" value="Glyco_trans_1_2"/>
    <property type="match status" value="1"/>
</dbReference>
<name>A0A327L3J0_9BRAD</name>
<dbReference type="GO" id="GO:0016740">
    <property type="term" value="F:transferase activity"/>
    <property type="evidence" value="ECO:0007669"/>
    <property type="project" value="UniProtKB-KW"/>
</dbReference>
<comment type="caution">
    <text evidence="2">The sequence shown here is derived from an EMBL/GenBank/DDBJ whole genome shotgun (WGS) entry which is preliminary data.</text>
</comment>
<organism evidence="2 3">
    <name type="scientific">Rhodoplanes roseus</name>
    <dbReference type="NCBI Taxonomy" id="29409"/>
    <lineage>
        <taxon>Bacteria</taxon>
        <taxon>Pseudomonadati</taxon>
        <taxon>Pseudomonadota</taxon>
        <taxon>Alphaproteobacteria</taxon>
        <taxon>Hyphomicrobiales</taxon>
        <taxon>Nitrobacteraceae</taxon>
        <taxon>Rhodoplanes</taxon>
    </lineage>
</organism>
<dbReference type="SUPFAM" id="SSF53756">
    <property type="entry name" value="UDP-Glycosyltransferase/glycogen phosphorylase"/>
    <property type="match status" value="1"/>
</dbReference>
<evidence type="ECO:0000259" key="1">
    <source>
        <dbReference type="Pfam" id="PF13524"/>
    </source>
</evidence>
<gene>
    <name evidence="2" type="ORF">CH341_05925</name>
</gene>
<feature type="domain" description="Spore protein YkvP/CgeB glycosyl transferase-like" evidence="1">
    <location>
        <begin position="203"/>
        <end position="347"/>
    </location>
</feature>
<evidence type="ECO:0000313" key="3">
    <source>
        <dbReference type="Proteomes" id="UP000249130"/>
    </source>
</evidence>
<keyword evidence="3" id="KW-1185">Reference proteome</keyword>
<protein>
    <submittedName>
        <fullName evidence="2">Glycosyltransferase</fullName>
    </submittedName>
</protein>